<feature type="non-terminal residue" evidence="2">
    <location>
        <position position="1"/>
    </location>
</feature>
<evidence type="ECO:0000313" key="3">
    <source>
        <dbReference type="Proteomes" id="UP001589645"/>
    </source>
</evidence>
<evidence type="ECO:0000313" key="2">
    <source>
        <dbReference type="EMBL" id="MFB9137948.1"/>
    </source>
</evidence>
<proteinExistence type="predicted"/>
<reference evidence="2 3" key="1">
    <citation type="submission" date="2024-09" db="EMBL/GenBank/DDBJ databases">
        <authorList>
            <person name="Sun Q."/>
            <person name="Mori K."/>
        </authorList>
    </citation>
    <scope>NUCLEOTIDE SEQUENCE [LARGE SCALE GENOMIC DNA]</scope>
    <source>
        <strain evidence="2 3">CECT 8064</strain>
    </source>
</reference>
<feature type="region of interest" description="Disordered" evidence="1">
    <location>
        <begin position="1"/>
        <end position="23"/>
    </location>
</feature>
<dbReference type="EMBL" id="JBHMEP010000112">
    <property type="protein sequence ID" value="MFB9137948.1"/>
    <property type="molecule type" value="Genomic_DNA"/>
</dbReference>
<accession>A0ABV5HUY0</accession>
<evidence type="ECO:0000256" key="1">
    <source>
        <dbReference type="SAM" id="MobiDB-lite"/>
    </source>
</evidence>
<gene>
    <name evidence="2" type="ORF">ACFFUV_23775</name>
</gene>
<keyword evidence="3" id="KW-1185">Reference proteome</keyword>
<protein>
    <submittedName>
        <fullName evidence="2">Uncharacterized protein</fullName>
    </submittedName>
</protein>
<dbReference type="RefSeq" id="WP_390198483.1">
    <property type="nucleotide sequence ID" value="NZ_JBHMEP010000112.1"/>
</dbReference>
<sequence length="133" mass="14420">LRLEVGVTEKKENRDSQNQQSDDDGGIEIGFVFIQCPLLFKMGKVFPRGIAGKKVTELGVVHVIGSHVELPLLSGGKRNFTMVAFRVIADGLEEIISAGADDESLHVVFDGGKGFFLRFAGIAVHLPRDGRKG</sequence>
<name>A0ABV5HUY0_9VIBR</name>
<feature type="compositionally biased region" description="Basic and acidic residues" evidence="1">
    <location>
        <begin position="1"/>
        <end position="15"/>
    </location>
</feature>
<comment type="caution">
    <text evidence="2">The sequence shown here is derived from an EMBL/GenBank/DDBJ whole genome shotgun (WGS) entry which is preliminary data.</text>
</comment>
<organism evidence="2 3">
    <name type="scientific">Vibrio olivae</name>
    <dbReference type="NCBI Taxonomy" id="1243002"/>
    <lineage>
        <taxon>Bacteria</taxon>
        <taxon>Pseudomonadati</taxon>
        <taxon>Pseudomonadota</taxon>
        <taxon>Gammaproteobacteria</taxon>
        <taxon>Vibrionales</taxon>
        <taxon>Vibrionaceae</taxon>
        <taxon>Vibrio</taxon>
    </lineage>
</organism>
<dbReference type="Proteomes" id="UP001589645">
    <property type="component" value="Unassembled WGS sequence"/>
</dbReference>